<dbReference type="SUPFAM" id="SSF53474">
    <property type="entry name" value="alpha/beta-Hydrolases"/>
    <property type="match status" value="1"/>
</dbReference>
<dbReference type="EMBL" id="QSKF01000015">
    <property type="protein sequence ID" value="RHE37188.1"/>
    <property type="molecule type" value="Genomic_DNA"/>
</dbReference>
<proteinExistence type="predicted"/>
<dbReference type="InterPro" id="IPR029058">
    <property type="entry name" value="AB_hydrolase_fold"/>
</dbReference>
<dbReference type="GO" id="GO:0016787">
    <property type="term" value="F:hydrolase activity"/>
    <property type="evidence" value="ECO:0007669"/>
    <property type="project" value="UniProtKB-KW"/>
</dbReference>
<dbReference type="Pfam" id="PF12146">
    <property type="entry name" value="Hydrolase_4"/>
    <property type="match status" value="1"/>
</dbReference>
<dbReference type="PANTHER" id="PTHR11614">
    <property type="entry name" value="PHOSPHOLIPASE-RELATED"/>
    <property type="match status" value="1"/>
</dbReference>
<name>A0A414J145_9FIRM</name>
<dbReference type="InterPro" id="IPR051044">
    <property type="entry name" value="MAG_DAG_Lipase"/>
</dbReference>
<sequence>MIRKQEGAFLSEADGLEISALCIMPEEKTEYRAVIQLVHGMSEHKERYIPFMEYLAEKGYITVIHDHRGHGKSVKNPDDLGYMYGGGAEAMLQDIETVNKEIHRHFPDLPVILFGHSMGSLAVRTFAAEHDDCIDMLIVCGSPSKNKARPLGKAIARVEGRVLGAHHKSKLLEAMSLGAYAMKFRGEGNRNSWICSDPEVYKAYTESDLCGFTFTDDAYLALFDLMKKAYDVHRWRCTRPKMPILFISGAEDPCLGNVRKFAGAVHAMRRAGYLDVRGKLYPGMRHEILNEKDHEKVWKDIAVYIKKKGF</sequence>
<keyword evidence="2" id="KW-0378">Hydrolase</keyword>
<dbReference type="AlphaFoldDB" id="A0A414J145"/>
<organism evidence="2 3">
    <name type="scientific">Blautia obeum</name>
    <dbReference type="NCBI Taxonomy" id="40520"/>
    <lineage>
        <taxon>Bacteria</taxon>
        <taxon>Bacillati</taxon>
        <taxon>Bacillota</taxon>
        <taxon>Clostridia</taxon>
        <taxon>Lachnospirales</taxon>
        <taxon>Lachnospiraceae</taxon>
        <taxon>Blautia</taxon>
    </lineage>
</organism>
<gene>
    <name evidence="2" type="ORF">DW740_15440</name>
</gene>
<accession>A0A414J145</accession>
<dbReference type="InterPro" id="IPR022742">
    <property type="entry name" value="Hydrolase_4"/>
</dbReference>
<protein>
    <submittedName>
        <fullName evidence="2">Alpha/beta fold hydrolase</fullName>
    </submittedName>
</protein>
<feature type="domain" description="Serine aminopeptidase S33" evidence="1">
    <location>
        <begin position="30"/>
        <end position="293"/>
    </location>
</feature>
<dbReference type="Proteomes" id="UP000283745">
    <property type="component" value="Unassembled WGS sequence"/>
</dbReference>
<reference evidence="2 3" key="1">
    <citation type="submission" date="2018-08" db="EMBL/GenBank/DDBJ databases">
        <title>A genome reference for cultivated species of the human gut microbiota.</title>
        <authorList>
            <person name="Zou Y."/>
            <person name="Xue W."/>
            <person name="Luo G."/>
        </authorList>
    </citation>
    <scope>NUCLEOTIDE SEQUENCE [LARGE SCALE GENOMIC DNA]</scope>
    <source>
        <strain evidence="2 3">AM28-23</strain>
    </source>
</reference>
<evidence type="ECO:0000313" key="2">
    <source>
        <dbReference type="EMBL" id="RHE37188.1"/>
    </source>
</evidence>
<evidence type="ECO:0000313" key="3">
    <source>
        <dbReference type="Proteomes" id="UP000283745"/>
    </source>
</evidence>
<dbReference type="Gene3D" id="3.40.50.1820">
    <property type="entry name" value="alpha/beta hydrolase"/>
    <property type="match status" value="1"/>
</dbReference>
<evidence type="ECO:0000259" key="1">
    <source>
        <dbReference type="Pfam" id="PF12146"/>
    </source>
</evidence>
<dbReference type="RefSeq" id="WP_118050663.1">
    <property type="nucleotide sequence ID" value="NZ_CABJFK010000015.1"/>
</dbReference>
<comment type="caution">
    <text evidence="2">The sequence shown here is derived from an EMBL/GenBank/DDBJ whole genome shotgun (WGS) entry which is preliminary data.</text>
</comment>